<evidence type="ECO:0000313" key="2">
    <source>
        <dbReference type="Proteomes" id="UP001209540"/>
    </source>
</evidence>
<proteinExistence type="predicted"/>
<organism evidence="1 2">
    <name type="scientific">Phascolomyces articulosus</name>
    <dbReference type="NCBI Taxonomy" id="60185"/>
    <lineage>
        <taxon>Eukaryota</taxon>
        <taxon>Fungi</taxon>
        <taxon>Fungi incertae sedis</taxon>
        <taxon>Mucoromycota</taxon>
        <taxon>Mucoromycotina</taxon>
        <taxon>Mucoromycetes</taxon>
        <taxon>Mucorales</taxon>
        <taxon>Lichtheimiaceae</taxon>
        <taxon>Phascolomyces</taxon>
    </lineage>
</organism>
<dbReference type="AlphaFoldDB" id="A0AAD5PJ36"/>
<gene>
    <name evidence="1" type="ORF">BDA99DRAFT_532702</name>
</gene>
<reference evidence="1" key="1">
    <citation type="journal article" date="2022" name="IScience">
        <title>Evolution of zygomycete secretomes and the origins of terrestrial fungal ecologies.</title>
        <authorList>
            <person name="Chang Y."/>
            <person name="Wang Y."/>
            <person name="Mondo S."/>
            <person name="Ahrendt S."/>
            <person name="Andreopoulos W."/>
            <person name="Barry K."/>
            <person name="Beard J."/>
            <person name="Benny G.L."/>
            <person name="Blankenship S."/>
            <person name="Bonito G."/>
            <person name="Cuomo C."/>
            <person name="Desiro A."/>
            <person name="Gervers K.A."/>
            <person name="Hundley H."/>
            <person name="Kuo A."/>
            <person name="LaButti K."/>
            <person name="Lang B.F."/>
            <person name="Lipzen A."/>
            <person name="O'Donnell K."/>
            <person name="Pangilinan J."/>
            <person name="Reynolds N."/>
            <person name="Sandor L."/>
            <person name="Smith M.E."/>
            <person name="Tsang A."/>
            <person name="Grigoriev I.V."/>
            <person name="Stajich J.E."/>
            <person name="Spatafora J.W."/>
        </authorList>
    </citation>
    <scope>NUCLEOTIDE SEQUENCE</scope>
    <source>
        <strain evidence="1">RSA 2281</strain>
    </source>
</reference>
<sequence length="148" mass="16924">MDLSEELQQVDTLYTPDFKFNYLESLDLYSSPMIQKLLLEAIHDTVTLKSIKGITLYDAKGFYDFLSSNDTILQTLGDIKTIYRVSLRDLKSVSTEGINNLIRKTIVQWMEISRRLKVHSHCNNLATIEMDGLQRATGQGINSLFENT</sequence>
<protein>
    <submittedName>
        <fullName evidence="1">Uncharacterized protein</fullName>
    </submittedName>
</protein>
<reference evidence="1" key="2">
    <citation type="submission" date="2023-02" db="EMBL/GenBank/DDBJ databases">
        <authorList>
            <consortium name="DOE Joint Genome Institute"/>
            <person name="Mondo S.J."/>
            <person name="Chang Y."/>
            <person name="Wang Y."/>
            <person name="Ahrendt S."/>
            <person name="Andreopoulos W."/>
            <person name="Barry K."/>
            <person name="Beard J."/>
            <person name="Benny G.L."/>
            <person name="Blankenship S."/>
            <person name="Bonito G."/>
            <person name="Cuomo C."/>
            <person name="Desiro A."/>
            <person name="Gervers K.A."/>
            <person name="Hundley H."/>
            <person name="Kuo A."/>
            <person name="LaButti K."/>
            <person name="Lang B.F."/>
            <person name="Lipzen A."/>
            <person name="O'Donnell K."/>
            <person name="Pangilinan J."/>
            <person name="Reynolds N."/>
            <person name="Sandor L."/>
            <person name="Smith M.W."/>
            <person name="Tsang A."/>
            <person name="Grigoriev I.V."/>
            <person name="Stajich J.E."/>
            <person name="Spatafora J.W."/>
        </authorList>
    </citation>
    <scope>NUCLEOTIDE SEQUENCE</scope>
    <source>
        <strain evidence="1">RSA 2281</strain>
    </source>
</reference>
<dbReference type="EMBL" id="JAIXMP010000003">
    <property type="protein sequence ID" value="KAI9275751.1"/>
    <property type="molecule type" value="Genomic_DNA"/>
</dbReference>
<comment type="caution">
    <text evidence="1">The sequence shown here is derived from an EMBL/GenBank/DDBJ whole genome shotgun (WGS) entry which is preliminary data.</text>
</comment>
<name>A0AAD5PJ36_9FUNG</name>
<evidence type="ECO:0000313" key="1">
    <source>
        <dbReference type="EMBL" id="KAI9275751.1"/>
    </source>
</evidence>
<accession>A0AAD5PJ36</accession>
<dbReference type="Proteomes" id="UP001209540">
    <property type="component" value="Unassembled WGS sequence"/>
</dbReference>
<keyword evidence="2" id="KW-1185">Reference proteome</keyword>